<comment type="subunit">
    <text evidence="5">Part of the 50S ribosomal subunit; part of the 5S rRNA/L5/L18/L25 subcomplex. Contacts the 5S rRNA. Binds to the 5S rRNA independently of L5 and L18.</text>
</comment>
<sequence length="199" mass="21987">MEIVKLEATRREKTGKGVARKLRREGLLPAVIYGGGRPEATPIAIKASDLKKLKHHSGLIYINVEGEERVCILKEIQYNYLGDVPIHVDFHEVTFGETIVTTVELEFVGTPIGVKEENGVLEIFFREVEIETLPRNIPEKLVIDISNLHAGDALHISDIPVPEGVKILEDPETAVVVVSETEEVAAEEGEEEGTEEATE</sequence>
<reference evidence="8 9" key="1">
    <citation type="submission" date="2016-10" db="EMBL/GenBank/DDBJ databases">
        <title>Genome sequence of a sulfur-reducing bacterium Desulfurobacterium indicum K6013.</title>
        <authorList>
            <person name="Cao J."/>
            <person name="Shao Z."/>
            <person name="Alain K."/>
            <person name="Jebbar M."/>
        </authorList>
    </citation>
    <scope>NUCLEOTIDE SEQUENCE [LARGE SCALE GENOMIC DNA]</scope>
    <source>
        <strain evidence="8 9">K6013</strain>
    </source>
</reference>
<keyword evidence="3 5" id="KW-0689">Ribosomal protein</keyword>
<gene>
    <name evidence="5" type="primary">rplY</name>
    <name evidence="5" type="synonym">ctc</name>
    <name evidence="8" type="ORF">BLW93_04485</name>
</gene>
<comment type="similarity">
    <text evidence="5">Belongs to the bacterial ribosomal protein bL25 family. CTC subfamily.</text>
</comment>
<keyword evidence="2 5" id="KW-0694">RNA-binding</keyword>
<proteinExistence type="inferred from homology"/>
<feature type="domain" description="Large ribosomal subunit protein bL25 L25" evidence="6">
    <location>
        <begin position="6"/>
        <end position="90"/>
    </location>
</feature>
<dbReference type="Proteomes" id="UP000187408">
    <property type="component" value="Unassembled WGS sequence"/>
</dbReference>
<evidence type="ECO:0000256" key="5">
    <source>
        <dbReference type="HAMAP-Rule" id="MF_01334"/>
    </source>
</evidence>
<comment type="function">
    <text evidence="5">This is one of the proteins that binds to the 5S RNA in the ribosome where it forms part of the central protuberance.</text>
</comment>
<dbReference type="InterPro" id="IPR001021">
    <property type="entry name" value="Ribosomal_bL25_long"/>
</dbReference>
<protein>
    <recommendedName>
        <fullName evidence="5">Large ribosomal subunit protein bL25</fullName>
    </recommendedName>
    <alternativeName>
        <fullName evidence="5">General stress protein CTC</fullName>
    </alternativeName>
</protein>
<dbReference type="RefSeq" id="WP_076712911.1">
    <property type="nucleotide sequence ID" value="NZ_MOEN01000013.1"/>
</dbReference>
<keyword evidence="9" id="KW-1185">Reference proteome</keyword>
<evidence type="ECO:0000256" key="2">
    <source>
        <dbReference type="ARBA" id="ARBA00022884"/>
    </source>
</evidence>
<dbReference type="Pfam" id="PF01386">
    <property type="entry name" value="Ribosomal_L25p"/>
    <property type="match status" value="1"/>
</dbReference>
<evidence type="ECO:0000256" key="3">
    <source>
        <dbReference type="ARBA" id="ARBA00022980"/>
    </source>
</evidence>
<dbReference type="GO" id="GO:0006412">
    <property type="term" value="P:translation"/>
    <property type="evidence" value="ECO:0007669"/>
    <property type="project" value="UniProtKB-UniRule"/>
</dbReference>
<evidence type="ECO:0000256" key="1">
    <source>
        <dbReference type="ARBA" id="ARBA00022730"/>
    </source>
</evidence>
<evidence type="ECO:0000313" key="9">
    <source>
        <dbReference type="Proteomes" id="UP000187408"/>
    </source>
</evidence>
<dbReference type="STRING" id="1914305.BLW93_04485"/>
<organism evidence="8 9">
    <name type="scientific">Desulfurobacterium indicum</name>
    <dbReference type="NCBI Taxonomy" id="1914305"/>
    <lineage>
        <taxon>Bacteria</taxon>
        <taxon>Pseudomonadati</taxon>
        <taxon>Aquificota</taxon>
        <taxon>Aquificia</taxon>
        <taxon>Desulfurobacteriales</taxon>
        <taxon>Desulfurobacteriaceae</taxon>
        <taxon>Desulfurobacterium</taxon>
    </lineage>
</organism>
<dbReference type="Pfam" id="PF14693">
    <property type="entry name" value="Ribosomal_TL5_C"/>
    <property type="match status" value="1"/>
</dbReference>
<name>A0A1R1MLB8_9BACT</name>
<dbReference type="GO" id="GO:0008097">
    <property type="term" value="F:5S rRNA binding"/>
    <property type="evidence" value="ECO:0007669"/>
    <property type="project" value="InterPro"/>
</dbReference>
<dbReference type="SUPFAM" id="SSF50715">
    <property type="entry name" value="Ribosomal protein L25-like"/>
    <property type="match status" value="1"/>
</dbReference>
<dbReference type="OrthoDB" id="9790002at2"/>
<dbReference type="GO" id="GO:0022625">
    <property type="term" value="C:cytosolic large ribosomal subunit"/>
    <property type="evidence" value="ECO:0007669"/>
    <property type="project" value="TreeGrafter"/>
</dbReference>
<dbReference type="InterPro" id="IPR037121">
    <property type="entry name" value="Ribosomal_bL25_C"/>
</dbReference>
<dbReference type="CDD" id="cd00495">
    <property type="entry name" value="Ribosomal_L25_TL5_CTC"/>
    <property type="match status" value="1"/>
</dbReference>
<evidence type="ECO:0000256" key="4">
    <source>
        <dbReference type="ARBA" id="ARBA00023274"/>
    </source>
</evidence>
<dbReference type="GO" id="GO:0003735">
    <property type="term" value="F:structural constituent of ribosome"/>
    <property type="evidence" value="ECO:0007669"/>
    <property type="project" value="InterPro"/>
</dbReference>
<keyword evidence="1 5" id="KW-0699">rRNA-binding</keyword>
<dbReference type="NCBIfam" id="TIGR00731">
    <property type="entry name" value="bL25_bact_ctc"/>
    <property type="match status" value="1"/>
</dbReference>
<dbReference type="Gene3D" id="2.170.120.20">
    <property type="entry name" value="Ribosomal protein L25, beta domain"/>
    <property type="match status" value="1"/>
</dbReference>
<dbReference type="Gene3D" id="2.40.240.10">
    <property type="entry name" value="Ribosomal Protein L25, Chain P"/>
    <property type="match status" value="1"/>
</dbReference>
<keyword evidence="4 5" id="KW-0687">Ribonucleoprotein</keyword>
<dbReference type="HAMAP" id="MF_01334">
    <property type="entry name" value="Ribosomal_bL25_CTC"/>
    <property type="match status" value="1"/>
</dbReference>
<accession>A0A1R1MLB8</accession>
<dbReference type="PANTHER" id="PTHR33284:SF1">
    <property type="entry name" value="RIBOSOMAL PROTEIN L25_GLN-TRNA SYNTHETASE, ANTI-CODON-BINDING DOMAIN-CONTAINING PROTEIN"/>
    <property type="match status" value="1"/>
</dbReference>
<dbReference type="InterPro" id="IPR020930">
    <property type="entry name" value="Ribosomal_uL5_bac-type"/>
</dbReference>
<dbReference type="AlphaFoldDB" id="A0A1R1MLB8"/>
<dbReference type="InterPro" id="IPR029751">
    <property type="entry name" value="Ribosomal_L25_dom"/>
</dbReference>
<dbReference type="EMBL" id="MOEN01000013">
    <property type="protein sequence ID" value="OMH40556.1"/>
    <property type="molecule type" value="Genomic_DNA"/>
</dbReference>
<evidence type="ECO:0000259" key="7">
    <source>
        <dbReference type="Pfam" id="PF14693"/>
    </source>
</evidence>
<dbReference type="InterPro" id="IPR020056">
    <property type="entry name" value="Rbsml_bL25/Gln-tRNA_synth_N"/>
</dbReference>
<dbReference type="InterPro" id="IPR020057">
    <property type="entry name" value="Ribosomal_bL25_b-dom"/>
</dbReference>
<comment type="caution">
    <text evidence="8">The sequence shown here is derived from an EMBL/GenBank/DDBJ whole genome shotgun (WGS) entry which is preliminary data.</text>
</comment>
<dbReference type="PANTHER" id="PTHR33284">
    <property type="entry name" value="RIBOSOMAL PROTEIN L25/GLN-TRNA SYNTHETASE, ANTI-CODON-BINDING DOMAIN-CONTAINING PROTEIN"/>
    <property type="match status" value="1"/>
</dbReference>
<feature type="domain" description="Large ribosomal subunit protein bL25 beta" evidence="7">
    <location>
        <begin position="99"/>
        <end position="181"/>
    </location>
</feature>
<evidence type="ECO:0000259" key="6">
    <source>
        <dbReference type="Pfam" id="PF01386"/>
    </source>
</evidence>
<dbReference type="InterPro" id="IPR011035">
    <property type="entry name" value="Ribosomal_bL25/Gln-tRNA_synth"/>
</dbReference>
<evidence type="ECO:0000313" key="8">
    <source>
        <dbReference type="EMBL" id="OMH40556.1"/>
    </source>
</evidence>